<protein>
    <submittedName>
        <fullName evidence="1">Uncharacterized protein</fullName>
    </submittedName>
</protein>
<evidence type="ECO:0000313" key="2">
    <source>
        <dbReference type="Proteomes" id="UP001163687"/>
    </source>
</evidence>
<dbReference type="KEGG" id="cmic:caldi_20690"/>
<name>A0AA35GA63_9FIRM</name>
<organism evidence="1 2">
    <name type="scientific">Caldinitratiruptor microaerophilus</name>
    <dbReference type="NCBI Taxonomy" id="671077"/>
    <lineage>
        <taxon>Bacteria</taxon>
        <taxon>Bacillati</taxon>
        <taxon>Bacillota</taxon>
        <taxon>Clostridia</taxon>
        <taxon>Eubacteriales</taxon>
        <taxon>Symbiobacteriaceae</taxon>
        <taxon>Caldinitratiruptor</taxon>
    </lineage>
</organism>
<keyword evidence="2" id="KW-1185">Reference proteome</keyword>
<evidence type="ECO:0000313" key="1">
    <source>
        <dbReference type="EMBL" id="BDG60979.1"/>
    </source>
</evidence>
<reference evidence="1" key="1">
    <citation type="submission" date="2022-03" db="EMBL/GenBank/DDBJ databases">
        <title>Complete genome sequence of Caldinitratiruptor microaerophilus.</title>
        <authorList>
            <person name="Mukaiyama R."/>
            <person name="Nishiyama T."/>
            <person name="Ueda K."/>
        </authorList>
    </citation>
    <scope>NUCLEOTIDE SEQUENCE</scope>
    <source>
        <strain evidence="1">JCM 16183</strain>
    </source>
</reference>
<dbReference type="AlphaFoldDB" id="A0AA35GA63"/>
<dbReference type="EMBL" id="AP025628">
    <property type="protein sequence ID" value="BDG60979.1"/>
    <property type="molecule type" value="Genomic_DNA"/>
</dbReference>
<proteinExistence type="predicted"/>
<accession>A0AA35GA63</accession>
<dbReference type="Proteomes" id="UP001163687">
    <property type="component" value="Chromosome"/>
</dbReference>
<sequence length="101" mass="11557">MLPRPGPAEGETMHGARYEVRFEGGRQRRYFADRQQLLRAVLRLSLQVDDPRFEVWEDAGPVELADGRTLGRRFRLSAVLDFRESDLWDRLAQELEAAGGG</sequence>
<gene>
    <name evidence="1" type="ORF">caldi_20690</name>
</gene>